<dbReference type="Proteomes" id="UP000823775">
    <property type="component" value="Unassembled WGS sequence"/>
</dbReference>
<feature type="non-terminal residue" evidence="2">
    <location>
        <position position="1"/>
    </location>
</feature>
<feature type="compositionally biased region" description="Pro residues" evidence="1">
    <location>
        <begin position="46"/>
        <end position="57"/>
    </location>
</feature>
<feature type="region of interest" description="Disordered" evidence="1">
    <location>
        <begin position="46"/>
        <end position="65"/>
    </location>
</feature>
<feature type="compositionally biased region" description="Basic residues" evidence="1">
    <location>
        <begin position="106"/>
        <end position="115"/>
    </location>
</feature>
<evidence type="ECO:0000313" key="3">
    <source>
        <dbReference type="Proteomes" id="UP000823775"/>
    </source>
</evidence>
<evidence type="ECO:0000256" key="1">
    <source>
        <dbReference type="SAM" id="MobiDB-lite"/>
    </source>
</evidence>
<organism evidence="2 3">
    <name type="scientific">Datura stramonium</name>
    <name type="common">Jimsonweed</name>
    <name type="synonym">Common thornapple</name>
    <dbReference type="NCBI Taxonomy" id="4076"/>
    <lineage>
        <taxon>Eukaryota</taxon>
        <taxon>Viridiplantae</taxon>
        <taxon>Streptophyta</taxon>
        <taxon>Embryophyta</taxon>
        <taxon>Tracheophyta</taxon>
        <taxon>Spermatophyta</taxon>
        <taxon>Magnoliopsida</taxon>
        <taxon>eudicotyledons</taxon>
        <taxon>Gunneridae</taxon>
        <taxon>Pentapetalae</taxon>
        <taxon>asterids</taxon>
        <taxon>lamiids</taxon>
        <taxon>Solanales</taxon>
        <taxon>Solanaceae</taxon>
        <taxon>Solanoideae</taxon>
        <taxon>Datureae</taxon>
        <taxon>Datura</taxon>
    </lineage>
</organism>
<gene>
    <name evidence="2" type="ORF">HAX54_005705</name>
</gene>
<comment type="caution">
    <text evidence="2">The sequence shown here is derived from an EMBL/GenBank/DDBJ whole genome shotgun (WGS) entry which is preliminary data.</text>
</comment>
<reference evidence="2 3" key="1">
    <citation type="journal article" date="2021" name="BMC Genomics">
        <title>Datura genome reveals duplications of psychoactive alkaloid biosynthetic genes and high mutation rate following tissue culture.</title>
        <authorList>
            <person name="Rajewski A."/>
            <person name="Carter-House D."/>
            <person name="Stajich J."/>
            <person name="Litt A."/>
        </authorList>
    </citation>
    <scope>NUCLEOTIDE SEQUENCE [LARGE SCALE GENOMIC DNA]</scope>
    <source>
        <strain evidence="2">AR-01</strain>
    </source>
</reference>
<sequence length="146" mass="15999">PPPSTLTDKAVAASPSPFVLSDKPAASRHCCVSPFWPRLAGKQPKPAPFFPPNPDPPHYGAALPPSHHRSFISFPHLRSSKHQKTYPFSLLFLLQQNPQLSLSSPNHRKNSRARRPTVASPLHLPPFSLTGESQNATGKPLRPAKQ</sequence>
<name>A0ABS8TBL4_DATST</name>
<dbReference type="EMBL" id="JACEIK010001289">
    <property type="protein sequence ID" value="MCD7467979.1"/>
    <property type="molecule type" value="Genomic_DNA"/>
</dbReference>
<evidence type="ECO:0000313" key="2">
    <source>
        <dbReference type="EMBL" id="MCD7467979.1"/>
    </source>
</evidence>
<proteinExistence type="predicted"/>
<protein>
    <submittedName>
        <fullName evidence="2">Uncharacterized protein</fullName>
    </submittedName>
</protein>
<feature type="region of interest" description="Disordered" evidence="1">
    <location>
        <begin position="100"/>
        <end position="146"/>
    </location>
</feature>
<accession>A0ABS8TBL4</accession>
<keyword evidence="3" id="KW-1185">Reference proteome</keyword>